<comment type="similarity">
    <text evidence="1">Belongs to the UPF0337 (CsbD) family.</text>
</comment>
<dbReference type="PANTHER" id="PTHR34977:SF1">
    <property type="entry name" value="UPF0337 PROTEIN YJBJ"/>
    <property type="match status" value="1"/>
</dbReference>
<protein>
    <submittedName>
        <fullName evidence="3">Uncharacterized conserved protein YjbJ, UPF0337 family</fullName>
    </submittedName>
</protein>
<organism evidence="3 4">
    <name type="scientific">Primorskyibacter flagellatus</name>
    <dbReference type="NCBI Taxonomy" id="1387277"/>
    <lineage>
        <taxon>Bacteria</taxon>
        <taxon>Pseudomonadati</taxon>
        <taxon>Pseudomonadota</taxon>
        <taxon>Alphaproteobacteria</taxon>
        <taxon>Rhodobacterales</taxon>
        <taxon>Roseobacteraceae</taxon>
        <taxon>Primorskyibacter</taxon>
    </lineage>
</organism>
<dbReference type="RefSeq" id="WP_084354311.1">
    <property type="nucleotide sequence ID" value="NZ_FWYD01000022.1"/>
</dbReference>
<evidence type="ECO:0000256" key="1">
    <source>
        <dbReference type="ARBA" id="ARBA00009129"/>
    </source>
</evidence>
<dbReference type="STRING" id="1387277.SAMN06295998_12235"/>
<dbReference type="OrthoDB" id="9796058at2"/>
<proteinExistence type="inferred from homology"/>
<keyword evidence="4" id="KW-1185">Reference proteome</keyword>
<gene>
    <name evidence="3" type="ORF">SAMN06295998_12235</name>
</gene>
<accession>A0A1W2E4B2</accession>
<dbReference type="Gene3D" id="1.10.1470.10">
    <property type="entry name" value="YjbJ"/>
    <property type="match status" value="1"/>
</dbReference>
<dbReference type="InterPro" id="IPR026042">
    <property type="entry name" value="YjbJ"/>
</dbReference>
<sequence length="65" mass="7769">MNWDQIEGKWEQFKGNAREQWGKLTDDELAQARGNREQLAGLVQERYGKTKEEAEREVDEWQARM</sequence>
<feature type="domain" description="CsbD-like" evidence="2">
    <location>
        <begin position="4"/>
        <end position="56"/>
    </location>
</feature>
<dbReference type="Proteomes" id="UP000192330">
    <property type="component" value="Unassembled WGS sequence"/>
</dbReference>
<dbReference type="EMBL" id="FWYD01000022">
    <property type="protein sequence ID" value="SMD04681.1"/>
    <property type="molecule type" value="Genomic_DNA"/>
</dbReference>
<dbReference type="SUPFAM" id="SSF69047">
    <property type="entry name" value="Hypothetical protein YjbJ"/>
    <property type="match status" value="1"/>
</dbReference>
<evidence type="ECO:0000313" key="4">
    <source>
        <dbReference type="Proteomes" id="UP000192330"/>
    </source>
</evidence>
<evidence type="ECO:0000313" key="3">
    <source>
        <dbReference type="EMBL" id="SMD04681.1"/>
    </source>
</evidence>
<dbReference type="InterPro" id="IPR008462">
    <property type="entry name" value="CsbD"/>
</dbReference>
<dbReference type="AlphaFoldDB" id="A0A1W2E4B2"/>
<name>A0A1W2E4B2_9RHOB</name>
<reference evidence="3 4" key="1">
    <citation type="submission" date="2017-04" db="EMBL/GenBank/DDBJ databases">
        <authorList>
            <person name="Afonso C.L."/>
            <person name="Miller P.J."/>
            <person name="Scott M.A."/>
            <person name="Spackman E."/>
            <person name="Goraichik I."/>
            <person name="Dimitrov K.M."/>
            <person name="Suarez D.L."/>
            <person name="Swayne D.E."/>
        </authorList>
    </citation>
    <scope>NUCLEOTIDE SEQUENCE [LARGE SCALE GENOMIC DNA]</scope>
    <source>
        <strain evidence="3 4">CGMCC 1.12644</strain>
    </source>
</reference>
<dbReference type="InterPro" id="IPR036629">
    <property type="entry name" value="YjbJ_sf"/>
</dbReference>
<dbReference type="PIRSF" id="PIRSF039008">
    <property type="entry name" value="YjbJ"/>
    <property type="match status" value="1"/>
</dbReference>
<dbReference type="PANTHER" id="PTHR34977">
    <property type="entry name" value="UPF0337 PROTEIN YJBJ"/>
    <property type="match status" value="1"/>
</dbReference>
<dbReference type="Pfam" id="PF05532">
    <property type="entry name" value="CsbD"/>
    <property type="match status" value="1"/>
</dbReference>
<dbReference type="InterPro" id="IPR050423">
    <property type="entry name" value="UPF0337_stress_rsp"/>
</dbReference>
<evidence type="ECO:0000259" key="2">
    <source>
        <dbReference type="Pfam" id="PF05532"/>
    </source>
</evidence>